<feature type="transmembrane region" description="Helical" evidence="7">
    <location>
        <begin position="1682"/>
        <end position="1699"/>
    </location>
</feature>
<feature type="domain" description="UDENN" evidence="9">
    <location>
        <begin position="67"/>
        <end position="607"/>
    </location>
</feature>
<feature type="domain" description="PLAT" evidence="8">
    <location>
        <begin position="1218"/>
        <end position="1339"/>
    </location>
</feature>
<dbReference type="InterPro" id="IPR036392">
    <property type="entry name" value="PLAT/LH2_dom_sf"/>
</dbReference>
<feature type="transmembrane region" description="Helical" evidence="7">
    <location>
        <begin position="1758"/>
        <end position="1778"/>
    </location>
</feature>
<keyword evidence="3" id="KW-0677">Repeat</keyword>
<protein>
    <submittedName>
        <fullName evidence="12">DENN domain-containing protein 5B</fullName>
    </submittedName>
</protein>
<keyword evidence="11" id="KW-1185">Reference proteome</keyword>
<feature type="transmembrane region" description="Helical" evidence="7">
    <location>
        <begin position="1644"/>
        <end position="1662"/>
    </location>
</feature>
<dbReference type="InterPro" id="IPR037516">
    <property type="entry name" value="Tripartite_DENN"/>
</dbReference>
<evidence type="ECO:0000256" key="5">
    <source>
        <dbReference type="PROSITE-ProRule" id="PRU00152"/>
    </source>
</evidence>
<feature type="transmembrane region" description="Helical" evidence="7">
    <location>
        <begin position="1831"/>
        <end position="1851"/>
    </location>
</feature>
<dbReference type="GO" id="GO:0031267">
    <property type="term" value="F:small GTPase binding"/>
    <property type="evidence" value="ECO:0007669"/>
    <property type="project" value="InterPro"/>
</dbReference>
<feature type="region of interest" description="Disordered" evidence="6">
    <location>
        <begin position="179"/>
        <end position="216"/>
    </location>
</feature>
<dbReference type="PROSITE" id="PS50211">
    <property type="entry name" value="DENN"/>
    <property type="match status" value="1"/>
</dbReference>
<dbReference type="InterPro" id="IPR004012">
    <property type="entry name" value="Run_dom"/>
</dbReference>
<sequence>MDDFGLDMSDATALPSGQNSNLTLCDYLAVIGFDKPAGLQVDKFAELAADLNRPCSSSTADYANTLESGCTTLPSKSPLDRAYQAKVLAHYPNQRDGFPFAYESAALCMPKGLKFYTERKVPKEPSFHSFVVVREDGSRINGCALIFYEELLDNGIRQQIYDLQMEHVRQMTASSFSNSIAQDTNAASTNGERECGMPTGDRSGRHNKHHPPGQVTFGIHTLPRKQSSKEAEALPAKAKECPIMIVIPILYSSEKLLRYLWMVCQRGRSVLANDTTGELPLESLMYWALHEVPLPIPNTCLQISTGACHLVVKRPSSNELPFFDYPIESLFSYISVDKFLKLFTCFLFEHQILLCSKFMDRLMLVAECLCSLVFPFRWQLTYVPILPYSQLKFIEAPVPYVMGLCYDDKIPDQIFQSNVCIFDIDAGRLDHPEDIAPFPRQRQIALEIDHILKKFRPQKPVQIQPTTSSSAFSAEKPYQSAPPLPEDPNRPVVVMRNKHNQEGSRSSRSSNRPSFDAFAAEMEALEVHSPPPQTEPAEPKAITYLRGLKFNQAIRELFLHHFASLFACYENFLLDQPDSYLPFLAAFLETQMFTSFIDSKILSHNEYNNIAYFDRKISSLSLETSNTGAPKTPDRQPLDFLSFPGISALIQPSAPGTEEPLTSDYEVPQPHLLTGIKNDSERVIYNGIFPELDANLFELKVEGGKGSGGTGATGGASVLCSPWKHQNHNNTKKQRVLSVLEDAANRLSAAPNSDLKGAETPMKVAHQNWKFVEQLLRETKTKTKRMLVAKMGKEAVHLGHGDLGISGVEENTLVAGFCDLLERVWAHGLKKKQGKSALWANIFAHHDREKFDSMKQVIGTPTCLQSSILILSKSTSSKSLNHKMRYCSAKLYCRRNYCQATRTSRSPETYDTENSRTLSDLLDSIKGLVKSFEEPISNQQGDVKFIDEDESEAKQNQPTINTTNTAIATSDAINNNSNWQNSLLKAANFICDKDKGEKQEAKELETRSRDDSRARFYHHETKYERRREKDVNGNRDQSRSARSRDGRSNNNAGSRSQNHVRPPKPTTASARSTQLPMTGMKKSSSMADFAPHWSSNALSSLDGSHGKIKQMLPKNTPSSLLLNMPEMSSGRRSLSRPRSPANNQRGRRASGTGVDLERNFAPLPTKMAYDLKNVMRMTEIKTDIGFARAFVRLALERKLLHKHLKSVLSNTHLLQKMYKRYAFLRCEDEREQFLYHVLSLNAVDFSCFTHTFISTKMHYEVLLVAGIDSSFTFDYKNLGILSTLRIGQSTESGKSAHPSKWFLEYVLVRNNITAQTFCFNCGRWFGRGVDDGALERLLVAEHYSSTGNREGTVDSELMDMESSFYSSSSAANTGGGGFGFNNFISRPESPVSGVLPNGSTAQKNSFYYNTGSLARRRRSPSVGRSSLTESYGSGRQSAPRITELQHKLGVCVNALVKHFFTEHKDFRSGARLTPLLCGKTPGPYPWDYIEKVFHWFANFFRNGESQKLTREQRTFIIYAYNLVVKISSNTAVGKEGKFHIFVLLTLRDHILSGLLPLMAWTPITKQTYDESAFLNQPHHLSYLSKLLNSLNEFNFTLEKSLTYGIEFRHGTPLVKALSAVFYGLSSILIVFVNKILLTNLRFPSFLWVAVGQMTVTVFLLFFAKQMGWVSFPRMERSTPRRIFPLPLFYAFNLVAGLGGTQKINLPMFTVLRRFSILMTMILEFWILGVRPSFAVKVSVFLMIFGSCVAGIYDLTYDTVGYALVFINNIFTAANGVYMKKKLEAKDLGKYGLLYYNSLFMLLPTLFCLFAFTNDTHKVREFFQEGNLTSPLVICFALSCVCGFILNYSLVLCSSHNSALTTTCVGPIKNLFVTYVGMISSGDYVFQWANFIGVNISVFGSMVYTYVTFRTSSSLSSSSSRTGPNKRTPKARDITVRPAEGSQC</sequence>
<dbReference type="InterPro" id="IPR001024">
    <property type="entry name" value="PLAT/LH2_dom"/>
</dbReference>
<evidence type="ECO:0000256" key="4">
    <source>
        <dbReference type="ARBA" id="ARBA00023136"/>
    </source>
</evidence>
<comment type="similarity">
    <text evidence="2">Belongs to the RAB6IP1 family.</text>
</comment>
<feature type="compositionally biased region" description="Basic and acidic residues" evidence="6">
    <location>
        <begin position="996"/>
        <end position="1047"/>
    </location>
</feature>
<keyword evidence="7" id="KW-0812">Transmembrane</keyword>
<evidence type="ECO:0000256" key="6">
    <source>
        <dbReference type="SAM" id="MobiDB-lite"/>
    </source>
</evidence>
<organism evidence="11 12">
    <name type="scientific">Ditylenchus dipsaci</name>
    <dbReference type="NCBI Taxonomy" id="166011"/>
    <lineage>
        <taxon>Eukaryota</taxon>
        <taxon>Metazoa</taxon>
        <taxon>Ecdysozoa</taxon>
        <taxon>Nematoda</taxon>
        <taxon>Chromadorea</taxon>
        <taxon>Rhabditida</taxon>
        <taxon>Tylenchina</taxon>
        <taxon>Tylenchomorpha</taxon>
        <taxon>Sphaerularioidea</taxon>
        <taxon>Anguinidae</taxon>
        <taxon>Anguininae</taxon>
        <taxon>Ditylenchus</taxon>
    </lineage>
</organism>
<dbReference type="WBParaSite" id="jg7357">
    <property type="protein sequence ID" value="jg7357"/>
    <property type="gene ID" value="jg7357"/>
</dbReference>
<dbReference type="InterPro" id="IPR037213">
    <property type="entry name" value="Run_dom_sf"/>
</dbReference>
<dbReference type="Gene3D" id="3.40.50.11500">
    <property type="match status" value="1"/>
</dbReference>
<feature type="compositionally biased region" description="Polar residues" evidence="6">
    <location>
        <begin position="1048"/>
        <end position="1059"/>
    </location>
</feature>
<feature type="region of interest" description="Disordered" evidence="6">
    <location>
        <begin position="1913"/>
        <end position="1943"/>
    </location>
</feature>
<dbReference type="SUPFAM" id="SSF49723">
    <property type="entry name" value="Lipase/lipooxygenase domain (PLAT/LH2 domain)"/>
    <property type="match status" value="1"/>
</dbReference>
<dbReference type="PROSITE" id="PS50095">
    <property type="entry name" value="PLAT"/>
    <property type="match status" value="1"/>
</dbReference>
<dbReference type="SMART" id="SM00801">
    <property type="entry name" value="dDENN"/>
    <property type="match status" value="1"/>
</dbReference>
<feature type="compositionally biased region" description="Polar residues" evidence="6">
    <location>
        <begin position="179"/>
        <end position="190"/>
    </location>
</feature>
<dbReference type="PANTHER" id="PTHR46070">
    <property type="entry name" value="PINSTRIPE, ISOFORM A"/>
    <property type="match status" value="1"/>
</dbReference>
<feature type="region of interest" description="Disordered" evidence="6">
    <location>
        <begin position="459"/>
        <end position="491"/>
    </location>
</feature>
<feature type="domain" description="RUN" evidence="10">
    <location>
        <begin position="808"/>
        <end position="1255"/>
    </location>
</feature>
<dbReference type="GO" id="GO:0016020">
    <property type="term" value="C:membrane"/>
    <property type="evidence" value="ECO:0007669"/>
    <property type="project" value="UniProtKB-SubCell"/>
</dbReference>
<feature type="compositionally biased region" description="Polar residues" evidence="6">
    <location>
        <begin position="1066"/>
        <end position="1086"/>
    </location>
</feature>
<evidence type="ECO:0000256" key="1">
    <source>
        <dbReference type="ARBA" id="ARBA00004370"/>
    </source>
</evidence>
<feature type="transmembrane region" description="Helical" evidence="7">
    <location>
        <begin position="1613"/>
        <end position="1632"/>
    </location>
</feature>
<dbReference type="InterPro" id="IPR004853">
    <property type="entry name" value="Sugar_P_trans_dom"/>
</dbReference>
<evidence type="ECO:0000313" key="11">
    <source>
        <dbReference type="Proteomes" id="UP000887574"/>
    </source>
</evidence>
<dbReference type="Gene3D" id="1.20.58.900">
    <property type="match status" value="3"/>
</dbReference>
<evidence type="ECO:0000256" key="3">
    <source>
        <dbReference type="ARBA" id="ARBA00022737"/>
    </source>
</evidence>
<evidence type="ECO:0000313" key="12">
    <source>
        <dbReference type="WBParaSite" id="jg7357"/>
    </source>
</evidence>
<feature type="compositionally biased region" description="Low complexity" evidence="6">
    <location>
        <begin position="1128"/>
        <end position="1140"/>
    </location>
</feature>
<comment type="subcellular location">
    <subcellularLocation>
        <location evidence="1">Membrane</location>
    </subcellularLocation>
</comment>
<dbReference type="Pfam" id="PF03455">
    <property type="entry name" value="dDENN"/>
    <property type="match status" value="1"/>
</dbReference>
<dbReference type="Gene3D" id="2.60.60.20">
    <property type="entry name" value="PLAT/LH2 domain"/>
    <property type="match status" value="1"/>
</dbReference>
<evidence type="ECO:0000259" key="9">
    <source>
        <dbReference type="PROSITE" id="PS50211"/>
    </source>
</evidence>
<evidence type="ECO:0000259" key="8">
    <source>
        <dbReference type="PROSITE" id="PS50095"/>
    </source>
</evidence>
<keyword evidence="7" id="KW-1133">Transmembrane helix</keyword>
<dbReference type="InterPro" id="IPR005112">
    <property type="entry name" value="dDENN_dom"/>
</dbReference>
<dbReference type="Pfam" id="PF02759">
    <property type="entry name" value="RUN"/>
    <property type="match status" value="2"/>
</dbReference>
<feature type="region of interest" description="Disordered" evidence="6">
    <location>
        <begin position="996"/>
        <end position="1087"/>
    </location>
</feature>
<feature type="transmembrane region" description="Helical" evidence="7">
    <location>
        <begin position="1884"/>
        <end position="1906"/>
    </location>
</feature>
<feature type="region of interest" description="Disordered" evidence="6">
    <location>
        <begin position="1104"/>
        <end position="1153"/>
    </location>
</feature>
<dbReference type="SMART" id="SM00799">
    <property type="entry name" value="DENN"/>
    <property type="match status" value="1"/>
</dbReference>
<dbReference type="GO" id="GO:0005085">
    <property type="term" value="F:guanyl-nucleotide exchange factor activity"/>
    <property type="evidence" value="ECO:0007669"/>
    <property type="project" value="InterPro"/>
</dbReference>
<evidence type="ECO:0000256" key="7">
    <source>
        <dbReference type="SAM" id="Phobius"/>
    </source>
</evidence>
<feature type="compositionally biased region" description="Polar residues" evidence="6">
    <location>
        <begin position="1427"/>
        <end position="1436"/>
    </location>
</feature>
<dbReference type="InterPro" id="IPR043153">
    <property type="entry name" value="DENN_C"/>
</dbReference>
<dbReference type="PANTHER" id="PTHR46070:SF1">
    <property type="entry name" value="PINSTRIPE, ISOFORM A"/>
    <property type="match status" value="1"/>
</dbReference>
<evidence type="ECO:0000256" key="2">
    <source>
        <dbReference type="ARBA" id="ARBA00006664"/>
    </source>
</evidence>
<dbReference type="Pfam" id="PF02141">
    <property type="entry name" value="DENN"/>
    <property type="match status" value="1"/>
</dbReference>
<dbReference type="SMART" id="SM00593">
    <property type="entry name" value="RUN"/>
    <property type="match status" value="2"/>
</dbReference>
<feature type="transmembrane region" description="Helical" evidence="7">
    <location>
        <begin position="1790"/>
        <end position="1811"/>
    </location>
</feature>
<feature type="domain" description="RUN" evidence="10">
    <location>
        <begin position="1439"/>
        <end position="1602"/>
    </location>
</feature>
<dbReference type="InterPro" id="IPR047278">
    <property type="entry name" value="DEN5A/B"/>
</dbReference>
<feature type="compositionally biased region" description="Polar residues" evidence="6">
    <location>
        <begin position="461"/>
        <end position="472"/>
    </location>
</feature>
<proteinExistence type="inferred from homology"/>
<dbReference type="PROSITE" id="PS50826">
    <property type="entry name" value="RUN"/>
    <property type="match status" value="2"/>
</dbReference>
<keyword evidence="4 7" id="KW-0472">Membrane</keyword>
<dbReference type="InterPro" id="IPR005113">
    <property type="entry name" value="uDENN_dom"/>
</dbReference>
<dbReference type="Proteomes" id="UP000887574">
    <property type="component" value="Unplaced"/>
</dbReference>
<dbReference type="SMART" id="SM00800">
    <property type="entry name" value="uDENN"/>
    <property type="match status" value="1"/>
</dbReference>
<evidence type="ECO:0000259" key="10">
    <source>
        <dbReference type="PROSITE" id="PS50826"/>
    </source>
</evidence>
<feature type="transmembrane region" description="Helical" evidence="7">
    <location>
        <begin position="1858"/>
        <end position="1878"/>
    </location>
</feature>
<dbReference type="InterPro" id="IPR001194">
    <property type="entry name" value="cDENN_dom"/>
</dbReference>
<comment type="caution">
    <text evidence="5">Lacks conserved residue(s) required for the propagation of feature annotation.</text>
</comment>
<accession>A0A915EJG2</accession>
<name>A0A915EJG2_9BILA</name>
<feature type="region of interest" description="Disordered" evidence="6">
    <location>
        <begin position="1414"/>
        <end position="1438"/>
    </location>
</feature>
<reference evidence="12" key="1">
    <citation type="submission" date="2022-11" db="UniProtKB">
        <authorList>
            <consortium name="WormBaseParasite"/>
        </authorList>
    </citation>
    <scope>IDENTIFICATION</scope>
</reference>
<dbReference type="Pfam" id="PF03151">
    <property type="entry name" value="TPT"/>
    <property type="match status" value="1"/>
</dbReference>
<dbReference type="Pfam" id="PF03456">
    <property type="entry name" value="uDENN"/>
    <property type="match status" value="1"/>
</dbReference>
<dbReference type="SUPFAM" id="SSF140741">
    <property type="entry name" value="RUN domain-like"/>
    <property type="match status" value="3"/>
</dbReference>